<organism evidence="1 2">
    <name type="scientific">Gonapodya prolifera (strain JEL478)</name>
    <name type="common">Monoblepharis prolifera</name>
    <dbReference type="NCBI Taxonomy" id="1344416"/>
    <lineage>
        <taxon>Eukaryota</taxon>
        <taxon>Fungi</taxon>
        <taxon>Fungi incertae sedis</taxon>
        <taxon>Chytridiomycota</taxon>
        <taxon>Chytridiomycota incertae sedis</taxon>
        <taxon>Monoblepharidomycetes</taxon>
        <taxon>Monoblepharidales</taxon>
        <taxon>Gonapodyaceae</taxon>
        <taxon>Gonapodya</taxon>
    </lineage>
</organism>
<sequence length="83" mass="9525">MKHATFVEKRALEMARRLFMRLTAGSCNHVVLEDIKYVRWNLQSDTRSEWIGIGSKGVSTMRSGFVGRLKELGEKEGVRIVWA</sequence>
<dbReference type="AlphaFoldDB" id="A0A139AAG8"/>
<dbReference type="EMBL" id="KQ965775">
    <property type="protein sequence ID" value="KXS13727.1"/>
    <property type="molecule type" value="Genomic_DNA"/>
</dbReference>
<dbReference type="Proteomes" id="UP000070544">
    <property type="component" value="Unassembled WGS sequence"/>
</dbReference>
<gene>
    <name evidence="1" type="ORF">M427DRAFT_58321</name>
</gene>
<keyword evidence="2" id="KW-1185">Reference proteome</keyword>
<reference evidence="1 2" key="1">
    <citation type="journal article" date="2015" name="Genome Biol. Evol.">
        <title>Phylogenomic analyses indicate that early fungi evolved digesting cell walls of algal ancestors of land plants.</title>
        <authorList>
            <person name="Chang Y."/>
            <person name="Wang S."/>
            <person name="Sekimoto S."/>
            <person name="Aerts A.L."/>
            <person name="Choi C."/>
            <person name="Clum A."/>
            <person name="LaButti K.M."/>
            <person name="Lindquist E.A."/>
            <person name="Yee Ngan C."/>
            <person name="Ohm R.A."/>
            <person name="Salamov A.A."/>
            <person name="Grigoriev I.V."/>
            <person name="Spatafora J.W."/>
            <person name="Berbee M.L."/>
        </authorList>
    </citation>
    <scope>NUCLEOTIDE SEQUENCE [LARGE SCALE GENOMIC DNA]</scope>
    <source>
        <strain evidence="1 2">JEL478</strain>
    </source>
</reference>
<accession>A0A139AAG8</accession>
<proteinExistence type="predicted"/>
<name>A0A139AAG8_GONPJ</name>
<evidence type="ECO:0000313" key="2">
    <source>
        <dbReference type="Proteomes" id="UP000070544"/>
    </source>
</evidence>
<evidence type="ECO:0000313" key="1">
    <source>
        <dbReference type="EMBL" id="KXS13727.1"/>
    </source>
</evidence>
<protein>
    <submittedName>
        <fullName evidence="1">Uncharacterized protein</fullName>
    </submittedName>
</protein>